<dbReference type="PANTHER" id="PTHR15502:SF7">
    <property type="entry name" value="CALCINEURIN-BINDING PROTEIN CABIN-1"/>
    <property type="match status" value="1"/>
</dbReference>
<evidence type="ECO:0000313" key="5">
    <source>
        <dbReference type="Proteomes" id="UP000237105"/>
    </source>
</evidence>
<proteinExistence type="predicted"/>
<gene>
    <name evidence="4" type="ORF">PanWU01x14_100430</name>
</gene>
<dbReference type="Proteomes" id="UP000237105">
    <property type="component" value="Unassembled WGS sequence"/>
</dbReference>
<feature type="region of interest" description="Disordered" evidence="3">
    <location>
        <begin position="620"/>
        <end position="654"/>
    </location>
</feature>
<name>A0A2P5D3P4_PARAD</name>
<accession>A0A2P5D3P4</accession>
<reference evidence="5" key="1">
    <citation type="submission" date="2016-06" db="EMBL/GenBank/DDBJ databases">
        <title>Parallel loss of symbiosis genes in relatives of nitrogen-fixing non-legume Parasponia.</title>
        <authorList>
            <person name="Van Velzen R."/>
            <person name="Holmer R."/>
            <person name="Bu F."/>
            <person name="Rutten L."/>
            <person name="Van Zeijl A."/>
            <person name="Liu W."/>
            <person name="Santuari L."/>
            <person name="Cao Q."/>
            <person name="Sharma T."/>
            <person name="Shen D."/>
            <person name="Roswanjaya Y."/>
            <person name="Wardhani T."/>
            <person name="Kalhor M.S."/>
            <person name="Jansen J."/>
            <person name="Van den Hoogen J."/>
            <person name="Gungor B."/>
            <person name="Hartog M."/>
            <person name="Hontelez J."/>
            <person name="Verver J."/>
            <person name="Yang W.-C."/>
            <person name="Schijlen E."/>
            <person name="Repin R."/>
            <person name="Schilthuizen M."/>
            <person name="Schranz E."/>
            <person name="Heidstra R."/>
            <person name="Miyata K."/>
            <person name="Fedorova E."/>
            <person name="Kohlen W."/>
            <person name="Bisseling T."/>
            <person name="Smit S."/>
            <person name="Geurts R."/>
        </authorList>
    </citation>
    <scope>NUCLEOTIDE SEQUENCE [LARGE SCALE GENOMIC DNA]</scope>
    <source>
        <strain evidence="5">cv. WU1-14</strain>
    </source>
</reference>
<organism evidence="4 5">
    <name type="scientific">Parasponia andersonii</name>
    <name type="common">Sponia andersonii</name>
    <dbReference type="NCBI Taxonomy" id="3476"/>
    <lineage>
        <taxon>Eukaryota</taxon>
        <taxon>Viridiplantae</taxon>
        <taxon>Streptophyta</taxon>
        <taxon>Embryophyta</taxon>
        <taxon>Tracheophyta</taxon>
        <taxon>Spermatophyta</taxon>
        <taxon>Magnoliopsida</taxon>
        <taxon>eudicotyledons</taxon>
        <taxon>Gunneridae</taxon>
        <taxon>Pentapetalae</taxon>
        <taxon>rosids</taxon>
        <taxon>fabids</taxon>
        <taxon>Rosales</taxon>
        <taxon>Cannabaceae</taxon>
        <taxon>Parasponia</taxon>
    </lineage>
</organism>
<dbReference type="GO" id="GO:0031491">
    <property type="term" value="F:nucleosome binding"/>
    <property type="evidence" value="ECO:0007669"/>
    <property type="project" value="TreeGrafter"/>
</dbReference>
<dbReference type="GO" id="GO:0006325">
    <property type="term" value="P:chromatin organization"/>
    <property type="evidence" value="ECO:0007669"/>
    <property type="project" value="InterPro"/>
</dbReference>
<keyword evidence="2" id="KW-0539">Nucleus</keyword>
<evidence type="ECO:0000256" key="3">
    <source>
        <dbReference type="SAM" id="MobiDB-lite"/>
    </source>
</evidence>
<dbReference type="OrthoDB" id="77564at2759"/>
<dbReference type="EMBL" id="JXTB01000068">
    <property type="protein sequence ID" value="PON67875.1"/>
    <property type="molecule type" value="Genomic_DNA"/>
</dbReference>
<comment type="caution">
    <text evidence="4">The sequence shown here is derived from an EMBL/GenBank/DDBJ whole genome shotgun (WGS) entry which is preliminary data.</text>
</comment>
<protein>
    <submittedName>
        <fullName evidence="4">Uncharacterized protein</fullName>
    </submittedName>
</protein>
<evidence type="ECO:0000313" key="4">
    <source>
        <dbReference type="EMBL" id="PON67875.1"/>
    </source>
</evidence>
<dbReference type="GO" id="GO:0005634">
    <property type="term" value="C:nucleus"/>
    <property type="evidence" value="ECO:0007669"/>
    <property type="project" value="UniProtKB-SubCell"/>
</dbReference>
<feature type="compositionally biased region" description="Low complexity" evidence="3">
    <location>
        <begin position="629"/>
        <end position="643"/>
    </location>
</feature>
<evidence type="ECO:0000256" key="2">
    <source>
        <dbReference type="ARBA" id="ARBA00023242"/>
    </source>
</evidence>
<dbReference type="STRING" id="3476.A0A2P5D3P4"/>
<evidence type="ECO:0000256" key="1">
    <source>
        <dbReference type="ARBA" id="ARBA00004123"/>
    </source>
</evidence>
<dbReference type="AlphaFoldDB" id="A0A2P5D3P4"/>
<dbReference type="PANTHER" id="PTHR15502">
    <property type="entry name" value="CALCINEURIN-BINDING PROTEIN CABIN 1-RELATED"/>
    <property type="match status" value="1"/>
</dbReference>
<sequence>MFGWILSTDVMNIFVAQCEIHELLALVYYDSLQSVVPFYDQRSVIPVKDAAWVMFCENSMRHFKKAFAHKQDWSHAYYIGKLSEKLGFSSEISLSYYDKAIALNPTAVDAVYRMHASRLKLLCTCGKQNLGSLKVLSAYAFSQSKKDAVMAIFDKMDAENARKDRSKQEDAGEIKHEDLLTLEVWRILYSDCLSALETCVEGDLKHFHKARYMLAQGLYKRGDTGDVEKAKDELSFCFKSSRSSFTINMWEIDSTVKKGRRKTPGLSGSKKILEVNLPESSRKFITCIRKYLLFYLKLLEETGDICTLERAYISLRADKRFSLCIEDLVPLALGRYVKALVSSMHQVEKAGYGPLSSSEQMLEKMFSLFIEQGNLWPEICGLSEIKGPETSESSLYGYLHEHITLLERNGKLETLEVINEKIRKRFKNPKLSNSNCAKVCRHASVAWCRSLIISLGQITPPLPKLSTETQFLGQSDGGLENSQLLCIDLQTDELWSSAFEDPTQLKALELKWWPILSQIKSIMIKKVSDENLETANALLRSSYNFYRESSCVMPPSGVNLYLVPSWLAMEKQFQPNMNGVEILDLSVPRKLILWAYTLLHGRYANISVVVKYCEENAKSKMKKGGGGTSAAPSSTSIPNAATTQTGGLRDGAGYEGVNDAEAAASLTMTVSTSVAESNATHSSNPPSFSGDIQKGLFAAPQLHHCNYTTSERSTAMAHEADPDKV</sequence>
<dbReference type="InterPro" id="IPR033053">
    <property type="entry name" value="Hir3/CABIN1"/>
</dbReference>
<comment type="subcellular location">
    <subcellularLocation>
        <location evidence="1">Nucleus</location>
    </subcellularLocation>
</comment>
<keyword evidence="5" id="KW-1185">Reference proteome</keyword>